<sequence>MWTNIPQTMQRSAVSQQQIIQEKLLYRLERRIFSQTYVNANESFELKVRKLLETDELIIEFHYTNRDARLTNVEAIATINNKEIHFNRVNSSGGKYVFAAILKKDKDWNNFKWIDLKNINFELATKEGYWQTYQKLYGITYYFGHPSMQKDINVSSEGINLRLLTLFSIKCFNEEDIQKSAFKNSYSEWLNFVAIPRELKQGVWNQVLYDLELYKTTSKDNKKNYNLNQTDHNGIKVKGTIANRSIEGKFQLICNIFGKENTIAINSNSYYDHRQKKTIFSPDHLQSQLGLLLPLNFYGNFSHQTTIDFGDQLKDFKLTYNQKISNPYFSPTIGKVKLKTIEYNKIPMLEKWQTIKYENINKINKENITLEEIGKIGGE</sequence>
<dbReference type="HOGENOM" id="CLU_061773_0_0_14"/>
<evidence type="ECO:0000313" key="1">
    <source>
        <dbReference type="EMBL" id="ACF07184.1"/>
    </source>
</evidence>
<keyword evidence="2" id="KW-1185">Reference proteome</keyword>
<dbReference type="KEGG" id="mat:MARTH_orf288"/>
<dbReference type="AlphaFoldDB" id="B3PMD2"/>
<organism evidence="1 2">
    <name type="scientific">Metamycoplasma arthritidis (strain 158L3-1)</name>
    <name type="common">Mycoplasma arthritidis</name>
    <dbReference type="NCBI Taxonomy" id="243272"/>
    <lineage>
        <taxon>Bacteria</taxon>
        <taxon>Bacillati</taxon>
        <taxon>Mycoplasmatota</taxon>
        <taxon>Mycoplasmoidales</taxon>
        <taxon>Metamycoplasmataceae</taxon>
        <taxon>Metamycoplasma</taxon>
    </lineage>
</organism>
<evidence type="ECO:0000313" key="2">
    <source>
        <dbReference type="Proteomes" id="UP000008812"/>
    </source>
</evidence>
<dbReference type="NCBIfam" id="NF045960">
    <property type="entry name" value="MHO_1580_fam"/>
    <property type="match status" value="1"/>
</dbReference>
<protein>
    <submittedName>
        <fullName evidence="1">Uncharacterized protein</fullName>
    </submittedName>
</protein>
<dbReference type="STRING" id="243272.MARTH_orf288"/>
<reference evidence="1 2" key="1">
    <citation type="journal article" date="2008" name="Infect. Immun.">
        <title>Genome of Mycoplasma arthritidis.</title>
        <authorList>
            <person name="Dybvig K."/>
            <person name="Zuhua C."/>
            <person name="Lao P."/>
            <person name="Jordan D.S."/>
            <person name="French C.T."/>
            <person name="Tu A.H."/>
            <person name="Loraine A.E."/>
        </authorList>
    </citation>
    <scope>NUCLEOTIDE SEQUENCE [LARGE SCALE GENOMIC DNA]</scope>
    <source>
        <strain evidence="1 2">158L3-1</strain>
    </source>
</reference>
<dbReference type="EMBL" id="CP001047">
    <property type="protein sequence ID" value="ACF07184.1"/>
    <property type="molecule type" value="Genomic_DNA"/>
</dbReference>
<proteinExistence type="predicted"/>
<dbReference type="Proteomes" id="UP000008812">
    <property type="component" value="Chromosome"/>
</dbReference>
<accession>B3PMD2</accession>
<gene>
    <name evidence="1" type="ordered locus">MARTH_orf288</name>
</gene>
<name>B3PMD2_META1</name>
<dbReference type="eggNOG" id="ENOG5031Y4V">
    <property type="taxonomic scope" value="Bacteria"/>
</dbReference>